<dbReference type="AlphaFoldDB" id="A0A1C4CYM7"/>
<evidence type="ECO:0000256" key="1">
    <source>
        <dbReference type="ARBA" id="ARBA00022679"/>
    </source>
</evidence>
<feature type="domain" description="N-acetyltransferase" evidence="3">
    <location>
        <begin position="2"/>
        <end position="152"/>
    </location>
</feature>
<evidence type="ECO:0000259" key="3">
    <source>
        <dbReference type="PROSITE" id="PS51186"/>
    </source>
</evidence>
<dbReference type="InterPro" id="IPR000182">
    <property type="entry name" value="GNAT_dom"/>
</dbReference>
<accession>A0A1C4CYM7</accession>
<dbReference type="EMBL" id="FMAY01000009">
    <property type="protein sequence ID" value="SCC24314.1"/>
    <property type="molecule type" value="Genomic_DNA"/>
</dbReference>
<organism evidence="4 5">
    <name type="scientific">Kosakonia oryzendophytica</name>
    <dbReference type="NCBI Taxonomy" id="1005665"/>
    <lineage>
        <taxon>Bacteria</taxon>
        <taxon>Pseudomonadati</taxon>
        <taxon>Pseudomonadota</taxon>
        <taxon>Gammaproteobacteria</taxon>
        <taxon>Enterobacterales</taxon>
        <taxon>Enterobacteriaceae</taxon>
        <taxon>Kosakonia</taxon>
    </lineage>
</organism>
<evidence type="ECO:0000313" key="5">
    <source>
        <dbReference type="Proteomes" id="UP000198975"/>
    </source>
</evidence>
<proteinExistence type="predicted"/>
<dbReference type="Proteomes" id="UP000198975">
    <property type="component" value="Unassembled WGS sequence"/>
</dbReference>
<dbReference type="InterPro" id="IPR050832">
    <property type="entry name" value="Bact_Acetyltransf"/>
</dbReference>
<dbReference type="CDD" id="cd04301">
    <property type="entry name" value="NAT_SF"/>
    <property type="match status" value="1"/>
</dbReference>
<gene>
    <name evidence="4" type="ORF">GA0061071_109134</name>
</gene>
<name>A0A1C4CYM7_9ENTR</name>
<sequence>MYSINDATAAQPDVIALIDELDRYQRALYPAESNHLLDLAALPAQKLILRKIRHTEGATVGCGAVVLNGDGSGEMKRVFIDPRHRGQRLGEILIAALEQEAAARFCHTLRLETGIRQLAAVKLYERCGYQTCRAFAPYVDDPLSIFMEKTLIADLRFAMQ</sequence>
<dbReference type="SUPFAM" id="SSF55729">
    <property type="entry name" value="Acyl-CoA N-acyltransferases (Nat)"/>
    <property type="match status" value="1"/>
</dbReference>
<dbReference type="InterPro" id="IPR016181">
    <property type="entry name" value="Acyl_CoA_acyltransferase"/>
</dbReference>
<dbReference type="PANTHER" id="PTHR43877">
    <property type="entry name" value="AMINOALKYLPHOSPHONATE N-ACETYLTRANSFERASE-RELATED-RELATED"/>
    <property type="match status" value="1"/>
</dbReference>
<dbReference type="OrthoDB" id="9803233at2"/>
<protein>
    <submittedName>
        <fullName evidence="4">Putative acetyltransferase</fullName>
    </submittedName>
</protein>
<evidence type="ECO:0000313" key="4">
    <source>
        <dbReference type="EMBL" id="SCC24314.1"/>
    </source>
</evidence>
<dbReference type="PANTHER" id="PTHR43877:SF2">
    <property type="entry name" value="AMINOALKYLPHOSPHONATE N-ACETYLTRANSFERASE-RELATED"/>
    <property type="match status" value="1"/>
</dbReference>
<keyword evidence="1 4" id="KW-0808">Transferase</keyword>
<dbReference type="Gene3D" id="3.40.630.30">
    <property type="match status" value="1"/>
</dbReference>
<reference evidence="5" key="1">
    <citation type="submission" date="2016-08" db="EMBL/GenBank/DDBJ databases">
        <authorList>
            <person name="Varghese N."/>
            <person name="Submissions Spin"/>
        </authorList>
    </citation>
    <scope>NUCLEOTIDE SEQUENCE [LARGE SCALE GENOMIC DNA]</scope>
    <source>
        <strain evidence="5">REICA_082</strain>
    </source>
</reference>
<dbReference type="Pfam" id="PF00583">
    <property type="entry name" value="Acetyltransf_1"/>
    <property type="match status" value="1"/>
</dbReference>
<keyword evidence="5" id="KW-1185">Reference proteome</keyword>
<keyword evidence="2" id="KW-0012">Acyltransferase</keyword>
<dbReference type="GO" id="GO:0016747">
    <property type="term" value="F:acyltransferase activity, transferring groups other than amino-acyl groups"/>
    <property type="evidence" value="ECO:0007669"/>
    <property type="project" value="InterPro"/>
</dbReference>
<dbReference type="RefSeq" id="WP_088237502.1">
    <property type="nucleotide sequence ID" value="NZ_FMAY01000009.1"/>
</dbReference>
<evidence type="ECO:0000256" key="2">
    <source>
        <dbReference type="ARBA" id="ARBA00023315"/>
    </source>
</evidence>
<dbReference type="PROSITE" id="PS51186">
    <property type="entry name" value="GNAT"/>
    <property type="match status" value="1"/>
</dbReference>